<evidence type="ECO:0000313" key="2">
    <source>
        <dbReference type="EMBL" id="KAJ3126160.1"/>
    </source>
</evidence>
<dbReference type="InterPro" id="IPR016181">
    <property type="entry name" value="Acyl_CoA_acyltransferase"/>
</dbReference>
<accession>A0AAD5T8I8</accession>
<dbReference type="Pfam" id="PF13302">
    <property type="entry name" value="Acetyltransf_3"/>
    <property type="match status" value="1"/>
</dbReference>
<evidence type="ECO:0000259" key="1">
    <source>
        <dbReference type="Pfam" id="PF13302"/>
    </source>
</evidence>
<dbReference type="Gene3D" id="3.40.630.30">
    <property type="match status" value="1"/>
</dbReference>
<name>A0AAD5T8I8_9FUNG</name>
<protein>
    <recommendedName>
        <fullName evidence="1">N-acetyltransferase domain-containing protein</fullName>
    </recommendedName>
</protein>
<dbReference type="AlphaFoldDB" id="A0AAD5T8I8"/>
<dbReference type="EMBL" id="JADGJH010000573">
    <property type="protein sequence ID" value="KAJ3126160.1"/>
    <property type="molecule type" value="Genomic_DNA"/>
</dbReference>
<dbReference type="Proteomes" id="UP001211907">
    <property type="component" value="Unassembled WGS sequence"/>
</dbReference>
<dbReference type="PANTHER" id="PTHR43328">
    <property type="entry name" value="ACETYLTRANSFERASE-RELATED"/>
    <property type="match status" value="1"/>
</dbReference>
<sequence>MWIEVPTQPTIAITKWVPSMAPFLLKHLNGDAGSAVTRFLRNKIPQPYEQKDADDFIAHCSEEKLFTSYAIVLLNTSDSNSNGDNNSQNILAAIGSIGLVFNDPTDIEAHVAELGYWLAQEYWGRGIMSAVVGAFIKNFAAPLSISHHRADVPLRKIYAYAAIENKGSCKVLELNGFVQEGLLKQYAWKRGEYHDCAVYAFFFKPVLK</sequence>
<comment type="caution">
    <text evidence="2">The sequence shown here is derived from an EMBL/GenBank/DDBJ whole genome shotgun (WGS) entry which is preliminary data.</text>
</comment>
<reference evidence="2" key="1">
    <citation type="submission" date="2020-05" db="EMBL/GenBank/DDBJ databases">
        <title>Phylogenomic resolution of chytrid fungi.</title>
        <authorList>
            <person name="Stajich J.E."/>
            <person name="Amses K."/>
            <person name="Simmons R."/>
            <person name="Seto K."/>
            <person name="Myers J."/>
            <person name="Bonds A."/>
            <person name="Quandt C.A."/>
            <person name="Barry K."/>
            <person name="Liu P."/>
            <person name="Grigoriev I."/>
            <person name="Longcore J.E."/>
            <person name="James T.Y."/>
        </authorList>
    </citation>
    <scope>NUCLEOTIDE SEQUENCE</scope>
    <source>
        <strain evidence="2">JEL0513</strain>
    </source>
</reference>
<evidence type="ECO:0000313" key="3">
    <source>
        <dbReference type="Proteomes" id="UP001211907"/>
    </source>
</evidence>
<feature type="domain" description="N-acetyltransferase" evidence="1">
    <location>
        <begin position="35"/>
        <end position="178"/>
    </location>
</feature>
<gene>
    <name evidence="2" type="ORF">HK100_010407</name>
</gene>
<proteinExistence type="predicted"/>
<keyword evidence="3" id="KW-1185">Reference proteome</keyword>
<organism evidence="2 3">
    <name type="scientific">Physocladia obscura</name>
    <dbReference type="NCBI Taxonomy" id="109957"/>
    <lineage>
        <taxon>Eukaryota</taxon>
        <taxon>Fungi</taxon>
        <taxon>Fungi incertae sedis</taxon>
        <taxon>Chytridiomycota</taxon>
        <taxon>Chytridiomycota incertae sedis</taxon>
        <taxon>Chytridiomycetes</taxon>
        <taxon>Chytridiales</taxon>
        <taxon>Chytriomycetaceae</taxon>
        <taxon>Physocladia</taxon>
    </lineage>
</organism>
<dbReference type="PANTHER" id="PTHR43328:SF1">
    <property type="entry name" value="N-ACETYLTRANSFERASE DOMAIN-CONTAINING PROTEIN"/>
    <property type="match status" value="1"/>
</dbReference>
<dbReference type="GO" id="GO:0016747">
    <property type="term" value="F:acyltransferase activity, transferring groups other than amino-acyl groups"/>
    <property type="evidence" value="ECO:0007669"/>
    <property type="project" value="InterPro"/>
</dbReference>
<dbReference type="InterPro" id="IPR000182">
    <property type="entry name" value="GNAT_dom"/>
</dbReference>
<dbReference type="SUPFAM" id="SSF55729">
    <property type="entry name" value="Acyl-CoA N-acyltransferases (Nat)"/>
    <property type="match status" value="1"/>
</dbReference>